<evidence type="ECO:0000313" key="4">
    <source>
        <dbReference type="Proteomes" id="UP000682403"/>
    </source>
</evidence>
<keyword evidence="2" id="KW-0472">Membrane</keyword>
<feature type="transmembrane region" description="Helical" evidence="2">
    <location>
        <begin position="6"/>
        <end position="23"/>
    </location>
</feature>
<keyword evidence="2" id="KW-0812">Transmembrane</keyword>
<evidence type="ECO:0000256" key="1">
    <source>
        <dbReference type="SAM" id="MobiDB-lite"/>
    </source>
</evidence>
<sequence length="77" mass="8039">MKIIKGIWSTFALAGILAVMIGFKHTEVMDPAEKTAIADEMKKVSAQAQAEAKQAAAAKDPAAAKQVAQKPANTSAE</sequence>
<dbReference type="Pfam" id="PF26359">
    <property type="entry name" value="YwtC"/>
    <property type="match status" value="1"/>
</dbReference>
<keyword evidence="4" id="KW-1185">Reference proteome</keyword>
<dbReference type="InterPro" id="IPR058890">
    <property type="entry name" value="YwtC-like"/>
</dbReference>
<accession>A0ABS5LIC1</accession>
<proteinExistence type="predicted"/>
<evidence type="ECO:0000313" key="3">
    <source>
        <dbReference type="EMBL" id="MBS2970472.1"/>
    </source>
</evidence>
<feature type="region of interest" description="Disordered" evidence="1">
    <location>
        <begin position="55"/>
        <end position="77"/>
    </location>
</feature>
<comment type="caution">
    <text evidence="3">The sequence shown here is derived from an EMBL/GenBank/DDBJ whole genome shotgun (WGS) entry which is preliminary data.</text>
</comment>
<evidence type="ECO:0000256" key="2">
    <source>
        <dbReference type="SAM" id="Phobius"/>
    </source>
</evidence>
<organism evidence="3 4">
    <name type="scientific">Metabacillus flavus</name>
    <dbReference type="NCBI Taxonomy" id="2823519"/>
    <lineage>
        <taxon>Bacteria</taxon>
        <taxon>Bacillati</taxon>
        <taxon>Bacillota</taxon>
        <taxon>Bacilli</taxon>
        <taxon>Bacillales</taxon>
        <taxon>Bacillaceae</taxon>
        <taxon>Metabacillus</taxon>
    </lineage>
</organism>
<dbReference type="EMBL" id="JAGVRK010000001">
    <property type="protein sequence ID" value="MBS2970472.1"/>
    <property type="molecule type" value="Genomic_DNA"/>
</dbReference>
<keyword evidence="2" id="KW-1133">Transmembrane helix</keyword>
<dbReference type="RefSeq" id="WP_211560809.1">
    <property type="nucleotide sequence ID" value="NZ_JAGVRK010000001.1"/>
</dbReference>
<name>A0ABS5LIC1_9BACI</name>
<protein>
    <submittedName>
        <fullName evidence="3">Uncharacterized protein</fullName>
    </submittedName>
</protein>
<gene>
    <name evidence="3" type="ORF">J9317_17130</name>
</gene>
<reference evidence="3 4" key="1">
    <citation type="submission" date="2021-04" db="EMBL/GenBank/DDBJ databases">
        <title>Metabacillus sp. strain KIGAM252 whole genome sequence.</title>
        <authorList>
            <person name="Seo M.-J."/>
            <person name="Cho E.-S."/>
            <person name="Hwang C.Y."/>
            <person name="Yoon D.J."/>
        </authorList>
    </citation>
    <scope>NUCLEOTIDE SEQUENCE [LARGE SCALE GENOMIC DNA]</scope>
    <source>
        <strain evidence="3 4">KIGAM252</strain>
    </source>
</reference>
<dbReference type="Proteomes" id="UP000682403">
    <property type="component" value="Unassembled WGS sequence"/>
</dbReference>